<dbReference type="GO" id="GO:0005737">
    <property type="term" value="C:cytoplasm"/>
    <property type="evidence" value="ECO:0007669"/>
    <property type="project" value="TreeGrafter"/>
</dbReference>
<accession>A0A2P6TVD9</accession>
<reference evidence="7 8" key="1">
    <citation type="journal article" date="2018" name="Plant J.">
        <title>Genome sequences of Chlorella sorokiniana UTEX 1602 and Micractinium conductrix SAG 241.80: implications to maltose excretion by a green alga.</title>
        <authorList>
            <person name="Arriola M.B."/>
            <person name="Velmurugan N."/>
            <person name="Zhang Y."/>
            <person name="Plunkett M.H."/>
            <person name="Hondzo H."/>
            <person name="Barney B.M."/>
        </authorList>
    </citation>
    <scope>NUCLEOTIDE SEQUENCE [LARGE SCALE GENOMIC DNA]</scope>
    <source>
        <strain evidence="8">UTEX 1602</strain>
    </source>
</reference>
<evidence type="ECO:0000256" key="5">
    <source>
        <dbReference type="SAM" id="MobiDB-lite"/>
    </source>
</evidence>
<dbReference type="PANTHER" id="PTHR12792">
    <property type="entry name" value="EXTRA SPINDLE POLES 1-RELATED"/>
    <property type="match status" value="1"/>
</dbReference>
<feature type="compositionally biased region" description="Low complexity" evidence="5">
    <location>
        <begin position="969"/>
        <end position="985"/>
    </location>
</feature>
<feature type="region of interest" description="Disordered" evidence="5">
    <location>
        <begin position="837"/>
        <end position="870"/>
    </location>
</feature>
<name>A0A2P6TVD9_CHLSO</name>
<dbReference type="STRING" id="3076.A0A2P6TVD9"/>
<dbReference type="GO" id="GO:0004197">
    <property type="term" value="F:cysteine-type endopeptidase activity"/>
    <property type="evidence" value="ECO:0007669"/>
    <property type="project" value="InterPro"/>
</dbReference>
<keyword evidence="4" id="KW-0159">Chromosome partition</keyword>
<keyword evidence="8" id="KW-1185">Reference proteome</keyword>
<dbReference type="Pfam" id="PF03568">
    <property type="entry name" value="Separin_C"/>
    <property type="match status" value="2"/>
</dbReference>
<feature type="region of interest" description="Disordered" evidence="5">
    <location>
        <begin position="402"/>
        <end position="443"/>
    </location>
</feature>
<sequence length="1268" mass="127511">MASLPELAAAWVASAPRGPTAPLLAALKKAAAGGKENGAKARRDAALQCFKACQAALGAPGAAGDAAAAAAAVGSAALAALAATSPPSAAAQLAGWRYNFARRLVACKAFGAAHAEAALLFAALRDRPSAGGEAASLAVGTALTLVLCCVEGKLLDNAAAVAALVDAACALPRWLSQLPTEEAGRHGEAAFKYLYKAAVTLLEHQAWQQLAAVCGAMLAAGGGDAVAQRRAVAAVARLRAATGNDQLRSLQPAARMLLSWDLQSYCARSCELPPSSAPVEQQELSWLASALFNVGVDLHGRGQYAAAAAAMEASLAPAVASLRALAEGGSSTTEVLEGRMADLCRKCIALADAQQQAGDCSGALSSLGHSTALLLQLGFGDPAAWRPLVQAFVRLQAELPTPAAEPAAPATQPARRGRGGASKKAAAAATAEPASSSSNRGSSPMLVECLAPHAEQLPEAVLFHAEEGTSGSSSSSSSSATVGWWRLTVAYLGSLLQLGQLFEAAGLADEALHALREAQRLAVAAGASPVAALCGARLADIYCRQGQLAAAQQAVAGAEQQLNALEAAAGSASTAQLYCQSAVLVARAQLDCSTGGSGSKQLSASLSQHPIRALQLDDDADPGEAVSSVQGVLEEMAGVLADSGRSMRELATDTKEQQREWWRARLALEDRLAALVRHLDSSWLGPWRCLLLGEPLASSSPAGDAFAGRLLELLEAAGQPASPQQAAVLHHAAAVLACHARRAASSGEAGMSPSELRQAVHQLCSTAGLACSQDQQHELEALLSAAAPLERAAAAAVAAAADADMPHASASTAAAPAKASKGRRAGGKSVKFADDVEVEQQQQPEPPAPAARAASKSRTPAASRGRRGTAAAAVVAAEQAAADSGGGGDTSPVATLGSLDGSVADEAPQTVAQSGLCQVFDSLNLEDAPTGTAAAAASGTAAKAAGATTARGGKHRSRLRMMQAGTPGPATARKSAAAAAATAPRPARELPLTVAKSAPPAAARPGSGDADGAAAAEAAAPVLLVLDGALQALPWESAPGLLRQRMYRMPSLICAAASAHRASTCVDLSSTFYALNPSGDLADTQSAFQDWFGGMRGWQGKVGCAPTAAELADALTSRQLFLYCGHGGGEQYISAAKLRSLERCSAALLMGCSSGRLRTQRTYEPSGAVLAYLLAGCPAAVANLWDVTDRDIDRFSQAVLTAWISGAGREGGEGSSGSSSGGGGGGGSAGTDVCAAVAASRGACKLPHLVGAAPVCYGIPSRIVASKG</sequence>
<feature type="compositionally biased region" description="Low complexity" evidence="5">
    <location>
        <begin position="402"/>
        <end position="414"/>
    </location>
</feature>
<dbReference type="EC" id="3.4.22.49" evidence="2"/>
<comment type="caution">
    <text evidence="7">The sequence shown here is derived from an EMBL/GenBank/DDBJ whole genome shotgun (WGS) entry which is preliminary data.</text>
</comment>
<feature type="compositionally biased region" description="Low complexity" evidence="5">
    <location>
        <begin position="422"/>
        <end position="443"/>
    </location>
</feature>
<evidence type="ECO:0000256" key="2">
    <source>
        <dbReference type="ARBA" id="ARBA00012489"/>
    </source>
</evidence>
<dbReference type="PROSITE" id="PS51700">
    <property type="entry name" value="SEPARIN"/>
    <property type="match status" value="1"/>
</dbReference>
<dbReference type="InterPro" id="IPR005314">
    <property type="entry name" value="Peptidase_C50"/>
</dbReference>
<evidence type="ECO:0000313" key="8">
    <source>
        <dbReference type="Proteomes" id="UP000239899"/>
    </source>
</evidence>
<dbReference type="PANTHER" id="PTHR12792:SF0">
    <property type="entry name" value="SEPARIN"/>
    <property type="match status" value="1"/>
</dbReference>
<proteinExistence type="predicted"/>
<dbReference type="GO" id="GO:0005634">
    <property type="term" value="C:nucleus"/>
    <property type="evidence" value="ECO:0007669"/>
    <property type="project" value="InterPro"/>
</dbReference>
<protein>
    <recommendedName>
        <fullName evidence="2">separase</fullName>
        <ecNumber evidence="2">3.4.22.49</ecNumber>
    </recommendedName>
</protein>
<evidence type="ECO:0000256" key="3">
    <source>
        <dbReference type="ARBA" id="ARBA00022801"/>
    </source>
</evidence>
<dbReference type="GO" id="GO:0072686">
    <property type="term" value="C:mitotic spindle"/>
    <property type="evidence" value="ECO:0007669"/>
    <property type="project" value="TreeGrafter"/>
</dbReference>
<dbReference type="OrthoDB" id="10255632at2759"/>
<comment type="catalytic activity">
    <reaction evidence="1">
        <text>All bonds known to be hydrolyzed by this endopeptidase have arginine in P1 and an acidic residue in P4. P6 is often occupied by an acidic residue or by a hydroxy-amino-acid residue, the phosphorylation of which enhances cleavage.</text>
        <dbReference type="EC" id="3.4.22.49"/>
    </reaction>
</comment>
<feature type="domain" description="Peptidase C50" evidence="6">
    <location>
        <begin position="1068"/>
        <end position="1163"/>
    </location>
</feature>
<dbReference type="GO" id="GO:0051307">
    <property type="term" value="P:meiotic chromosome separation"/>
    <property type="evidence" value="ECO:0007669"/>
    <property type="project" value="TreeGrafter"/>
</dbReference>
<feature type="region of interest" description="Disordered" evidence="5">
    <location>
        <begin position="938"/>
        <end position="990"/>
    </location>
</feature>
<dbReference type="EMBL" id="LHPG02000006">
    <property type="protein sequence ID" value="PRW58029.1"/>
    <property type="molecule type" value="Genomic_DNA"/>
</dbReference>
<dbReference type="Proteomes" id="UP000239899">
    <property type="component" value="Unassembled WGS sequence"/>
</dbReference>
<dbReference type="InterPro" id="IPR030397">
    <property type="entry name" value="SEPARIN_core_dom"/>
</dbReference>
<keyword evidence="3" id="KW-0378">Hydrolase</keyword>
<feature type="compositionally biased region" description="Low complexity" evidence="5">
    <location>
        <begin position="938"/>
        <end position="951"/>
    </location>
</feature>
<evidence type="ECO:0000313" key="7">
    <source>
        <dbReference type="EMBL" id="PRW58029.1"/>
    </source>
</evidence>
<gene>
    <name evidence="7" type="ORF">C2E21_3391</name>
</gene>
<dbReference type="GO" id="GO:0006508">
    <property type="term" value="P:proteolysis"/>
    <property type="evidence" value="ECO:0007669"/>
    <property type="project" value="InterPro"/>
</dbReference>
<dbReference type="AlphaFoldDB" id="A0A2P6TVD9"/>
<organism evidence="7 8">
    <name type="scientific">Chlorella sorokiniana</name>
    <name type="common">Freshwater green alga</name>
    <dbReference type="NCBI Taxonomy" id="3076"/>
    <lineage>
        <taxon>Eukaryota</taxon>
        <taxon>Viridiplantae</taxon>
        <taxon>Chlorophyta</taxon>
        <taxon>core chlorophytes</taxon>
        <taxon>Trebouxiophyceae</taxon>
        <taxon>Chlorellales</taxon>
        <taxon>Chlorellaceae</taxon>
        <taxon>Chlorella clade</taxon>
        <taxon>Chlorella</taxon>
    </lineage>
</organism>
<evidence type="ECO:0000259" key="6">
    <source>
        <dbReference type="PROSITE" id="PS51700"/>
    </source>
</evidence>
<feature type="compositionally biased region" description="Low complexity" evidence="5">
    <location>
        <begin position="850"/>
        <end position="870"/>
    </location>
</feature>
<evidence type="ECO:0000256" key="1">
    <source>
        <dbReference type="ARBA" id="ARBA00000451"/>
    </source>
</evidence>
<evidence type="ECO:0000256" key="4">
    <source>
        <dbReference type="ARBA" id="ARBA00022829"/>
    </source>
</evidence>
<feature type="region of interest" description="Disordered" evidence="5">
    <location>
        <begin position="881"/>
        <end position="900"/>
    </location>
</feature>